<accession>A0A430UQB2</accession>
<sequence length="113" mass="12582">MRLEFSDPLRESRLEVPVLAEALGPVPGGYLLRGREVQVFAPLASKRFFRHGWQSWSLTTWVDLNFPPKPLFPEARRPQADDPFLLEASEWWGSGLGALEGPDGKVLLLGALG</sequence>
<comment type="caution">
    <text evidence="1">The sequence shown here is derived from an EMBL/GenBank/DDBJ whole genome shotgun (WGS) entry which is preliminary data.</text>
</comment>
<protein>
    <submittedName>
        <fullName evidence="1">Alpha-galactosidase</fullName>
    </submittedName>
</protein>
<evidence type="ECO:0000313" key="2">
    <source>
        <dbReference type="Proteomes" id="UP000287173"/>
    </source>
</evidence>
<evidence type="ECO:0000313" key="1">
    <source>
        <dbReference type="EMBL" id="RTI09871.1"/>
    </source>
</evidence>
<feature type="non-terminal residue" evidence="1">
    <location>
        <position position="113"/>
    </location>
</feature>
<proteinExistence type="predicted"/>
<gene>
    <name evidence="1" type="ORF">CSW30_05095</name>
</gene>
<dbReference type="EMBL" id="PEMG01000114">
    <property type="protein sequence ID" value="RTI09871.1"/>
    <property type="molecule type" value="Genomic_DNA"/>
</dbReference>
<dbReference type="Proteomes" id="UP000287173">
    <property type="component" value="Unassembled WGS sequence"/>
</dbReference>
<organism evidence="1 2">
    <name type="scientific">Thermus scotoductus</name>
    <dbReference type="NCBI Taxonomy" id="37636"/>
    <lineage>
        <taxon>Bacteria</taxon>
        <taxon>Thermotogati</taxon>
        <taxon>Deinococcota</taxon>
        <taxon>Deinococci</taxon>
        <taxon>Thermales</taxon>
        <taxon>Thermaceae</taxon>
        <taxon>Thermus</taxon>
    </lineage>
</organism>
<dbReference type="AlphaFoldDB" id="A0A430UQB2"/>
<name>A0A430UQB2_THESC</name>
<reference evidence="1 2" key="1">
    <citation type="journal article" date="2019" name="Extremophiles">
        <title>Biogeography of thermophiles and predominance of Thermus scotoductus in domestic water heaters.</title>
        <authorList>
            <person name="Wilpiszeski R.L."/>
            <person name="Zhang Z."/>
            <person name="House C.H."/>
        </authorList>
    </citation>
    <scope>NUCLEOTIDE SEQUENCE [LARGE SCALE GENOMIC DNA]</scope>
    <source>
        <strain evidence="1 2">17_S17</strain>
    </source>
</reference>